<dbReference type="RefSeq" id="WP_068959204.1">
    <property type="nucleotide sequence ID" value="NZ_LGLV01000025.1"/>
</dbReference>
<dbReference type="EMBL" id="LGLV01000025">
    <property type="protein sequence ID" value="OBZ92058.1"/>
    <property type="molecule type" value="Genomic_DNA"/>
</dbReference>
<dbReference type="Pfam" id="PF00126">
    <property type="entry name" value="HTH_1"/>
    <property type="match status" value="1"/>
</dbReference>
<evidence type="ECO:0000256" key="5">
    <source>
        <dbReference type="ARBA" id="ARBA00054626"/>
    </source>
</evidence>
<dbReference type="PATRIC" id="fig|1612624.7.peg.3952"/>
<dbReference type="InterPro" id="IPR058163">
    <property type="entry name" value="LysR-type_TF_proteobact-type"/>
</dbReference>
<dbReference type="Pfam" id="PF03466">
    <property type="entry name" value="LysR_substrate"/>
    <property type="match status" value="1"/>
</dbReference>
<dbReference type="SUPFAM" id="SSF53850">
    <property type="entry name" value="Periplasmic binding protein-like II"/>
    <property type="match status" value="1"/>
</dbReference>
<evidence type="ECO:0000313" key="9">
    <source>
        <dbReference type="EMBL" id="OBZ92058.1"/>
    </source>
</evidence>
<dbReference type="CDD" id="cd08474">
    <property type="entry name" value="PBP2_CrgA_like_5"/>
    <property type="match status" value="1"/>
</dbReference>
<keyword evidence="4" id="KW-0804">Transcription</keyword>
<organism evidence="9 10">
    <name type="scientific">Pararhizobium polonicum</name>
    <dbReference type="NCBI Taxonomy" id="1612624"/>
    <lineage>
        <taxon>Bacteria</taxon>
        <taxon>Pseudomonadati</taxon>
        <taxon>Pseudomonadota</taxon>
        <taxon>Alphaproteobacteria</taxon>
        <taxon>Hyphomicrobiales</taxon>
        <taxon>Rhizobiaceae</taxon>
        <taxon>Rhizobium/Agrobacterium group</taxon>
        <taxon>Pararhizobium</taxon>
    </lineage>
</organism>
<evidence type="ECO:0000256" key="2">
    <source>
        <dbReference type="ARBA" id="ARBA00023015"/>
    </source>
</evidence>
<reference evidence="9 10" key="1">
    <citation type="journal article" date="2016" name="Syst. Appl. Microbiol.">
        <title>Pararhizobium polonicum sp. nov. isolated from tumors on stone fruit rootstocks.</title>
        <authorList>
            <person name="Pulawska J."/>
            <person name="Kuzmanovic N."/>
            <person name="Willems A."/>
            <person name="Pothier J.F."/>
        </authorList>
    </citation>
    <scope>NUCLEOTIDE SEQUENCE [LARGE SCALE GENOMIC DNA]</scope>
    <source>
        <strain evidence="9 10">F5.1</strain>
    </source>
</reference>
<dbReference type="Proteomes" id="UP000093111">
    <property type="component" value="Unassembled WGS sequence"/>
</dbReference>
<evidence type="ECO:0000256" key="4">
    <source>
        <dbReference type="ARBA" id="ARBA00023163"/>
    </source>
</evidence>
<dbReference type="GO" id="GO:0006351">
    <property type="term" value="P:DNA-templated transcription"/>
    <property type="evidence" value="ECO:0007669"/>
    <property type="project" value="TreeGrafter"/>
</dbReference>
<dbReference type="STRING" id="1612624.ADU59_28850"/>
<dbReference type="GO" id="GO:0043565">
    <property type="term" value="F:sequence-specific DNA binding"/>
    <property type="evidence" value="ECO:0007669"/>
    <property type="project" value="TreeGrafter"/>
</dbReference>
<keyword evidence="2" id="KW-0805">Transcription regulation</keyword>
<dbReference type="SUPFAM" id="SSF46785">
    <property type="entry name" value="Winged helix' DNA-binding domain"/>
    <property type="match status" value="1"/>
</dbReference>
<evidence type="ECO:0000313" key="10">
    <source>
        <dbReference type="Proteomes" id="UP000093111"/>
    </source>
</evidence>
<dbReference type="PRINTS" id="PR00039">
    <property type="entry name" value="HTHLYSR"/>
</dbReference>
<comment type="function">
    <text evidence="5">Transcriptional regulator of the ttuABCDE tartrate utilization operon.</text>
</comment>
<evidence type="ECO:0000259" key="8">
    <source>
        <dbReference type="PROSITE" id="PS50931"/>
    </source>
</evidence>
<evidence type="ECO:0000256" key="7">
    <source>
        <dbReference type="ARBA" id="ARBA00083243"/>
    </source>
</evidence>
<dbReference type="PANTHER" id="PTHR30537">
    <property type="entry name" value="HTH-TYPE TRANSCRIPTIONAL REGULATOR"/>
    <property type="match status" value="1"/>
</dbReference>
<dbReference type="OrthoDB" id="9813056at2"/>
<dbReference type="InterPro" id="IPR000847">
    <property type="entry name" value="LysR_HTH_N"/>
</dbReference>
<evidence type="ECO:0000256" key="6">
    <source>
        <dbReference type="ARBA" id="ARBA00067332"/>
    </source>
</evidence>
<dbReference type="InterPro" id="IPR005119">
    <property type="entry name" value="LysR_subst-bd"/>
</dbReference>
<dbReference type="PROSITE" id="PS50931">
    <property type="entry name" value="HTH_LYSR"/>
    <property type="match status" value="1"/>
</dbReference>
<dbReference type="FunFam" id="1.10.10.10:FF:000001">
    <property type="entry name" value="LysR family transcriptional regulator"/>
    <property type="match status" value="1"/>
</dbReference>
<dbReference type="PANTHER" id="PTHR30537:SF1">
    <property type="entry name" value="HTH-TYPE TRANSCRIPTIONAL REGULATOR PGRR"/>
    <property type="match status" value="1"/>
</dbReference>
<dbReference type="AlphaFoldDB" id="A0A1C7NSS1"/>
<comment type="caution">
    <text evidence="9">The sequence shown here is derived from an EMBL/GenBank/DDBJ whole genome shotgun (WGS) entry which is preliminary data.</text>
</comment>
<proteinExistence type="inferred from homology"/>
<protein>
    <recommendedName>
        <fullName evidence="6">HTH-type transcriptional regulator TtuA</fullName>
    </recommendedName>
    <alternativeName>
        <fullName evidence="7">Tartrate utilization transcriptional regulator</fullName>
    </alternativeName>
</protein>
<feature type="domain" description="HTH lysR-type" evidence="8">
    <location>
        <begin position="4"/>
        <end position="61"/>
    </location>
</feature>
<evidence type="ECO:0000256" key="3">
    <source>
        <dbReference type="ARBA" id="ARBA00023125"/>
    </source>
</evidence>
<keyword evidence="10" id="KW-1185">Reference proteome</keyword>
<dbReference type="Gene3D" id="3.40.190.290">
    <property type="match status" value="1"/>
</dbReference>
<dbReference type="InterPro" id="IPR036388">
    <property type="entry name" value="WH-like_DNA-bd_sf"/>
</dbReference>
<dbReference type="InterPro" id="IPR036390">
    <property type="entry name" value="WH_DNA-bd_sf"/>
</dbReference>
<dbReference type="FunFam" id="3.40.190.290:FF:000012">
    <property type="entry name" value="Transcriptional regulator, LysR family"/>
    <property type="match status" value="1"/>
</dbReference>
<keyword evidence="3" id="KW-0238">DNA-binding</keyword>
<dbReference type="Gene3D" id="1.10.10.10">
    <property type="entry name" value="Winged helix-like DNA-binding domain superfamily/Winged helix DNA-binding domain"/>
    <property type="match status" value="1"/>
</dbReference>
<dbReference type="GO" id="GO:0003700">
    <property type="term" value="F:DNA-binding transcription factor activity"/>
    <property type="evidence" value="ECO:0007669"/>
    <property type="project" value="InterPro"/>
</dbReference>
<sequence>MARDNIRDIAAFLIVARERSFTRAAAKIGVSQSALSQTLRGLEERLGIRLLTRNTRGVSPTEAGELLLQSVGPHFDGINAGIAALSGLKEKPSGTVRITADQHAAEDVLWPALDNFLPKFPDIKVEIVIDYGLTDIVAEQYDAGVRIGEVIAKDMIAVPIGPDMRMIVVGAPRYLETHGIPQTPQELTGHNCINLRLPTYGGLYAWEFEHHGRELNVRVEGQLMFNSLGMIITAALAGHGLAYVPENRVRGQLEENRLALLLDDYCQPFSGYHLYYPSRRQPTPAFTAVVNALRYREPCSRS</sequence>
<evidence type="ECO:0000256" key="1">
    <source>
        <dbReference type="ARBA" id="ARBA00009437"/>
    </source>
</evidence>
<gene>
    <name evidence="9" type="ORF">ADU59_28850</name>
</gene>
<accession>A0A1C7NSS1</accession>
<name>A0A1C7NSS1_9HYPH</name>
<comment type="similarity">
    <text evidence="1">Belongs to the LysR transcriptional regulatory family.</text>
</comment>